<keyword evidence="4 6" id="KW-1133">Transmembrane helix</keyword>
<dbReference type="Pfam" id="PF00528">
    <property type="entry name" value="BPD_transp_1"/>
    <property type="match status" value="2"/>
</dbReference>
<feature type="domain" description="ABC transmembrane type-1" evidence="7">
    <location>
        <begin position="391"/>
        <end position="612"/>
    </location>
</feature>
<protein>
    <submittedName>
        <fullName evidence="8">ABC transporter permease subunit</fullName>
    </submittedName>
</protein>
<feature type="domain" description="ABC transmembrane type-1" evidence="7">
    <location>
        <begin position="76"/>
        <end position="274"/>
    </location>
</feature>
<reference evidence="9" key="1">
    <citation type="journal article" date="2019" name="Int. J. Syst. Evol. Microbiol.">
        <title>The Global Catalogue of Microorganisms (GCM) 10K type strain sequencing project: providing services to taxonomists for standard genome sequencing and annotation.</title>
        <authorList>
            <consortium name="The Broad Institute Genomics Platform"/>
            <consortium name="The Broad Institute Genome Sequencing Center for Infectious Disease"/>
            <person name="Wu L."/>
            <person name="Ma J."/>
        </authorList>
    </citation>
    <scope>NUCLEOTIDE SEQUENCE [LARGE SCALE GENOMIC DNA]</scope>
    <source>
        <strain evidence="9">CCUG 56607</strain>
    </source>
</reference>
<dbReference type="CDD" id="cd06261">
    <property type="entry name" value="TM_PBP2"/>
    <property type="match status" value="1"/>
</dbReference>
<dbReference type="SUPFAM" id="SSF161098">
    <property type="entry name" value="MetI-like"/>
    <property type="match status" value="2"/>
</dbReference>
<proteinExistence type="inferred from homology"/>
<evidence type="ECO:0000313" key="8">
    <source>
        <dbReference type="EMBL" id="MFD1019532.1"/>
    </source>
</evidence>
<dbReference type="RefSeq" id="WP_386059574.1">
    <property type="nucleotide sequence ID" value="NZ_JBHTKL010000005.1"/>
</dbReference>
<gene>
    <name evidence="8" type="ORF">ACFQ2J_10150</name>
</gene>
<dbReference type="InterPro" id="IPR000515">
    <property type="entry name" value="MetI-like"/>
</dbReference>
<feature type="transmembrane region" description="Helical" evidence="6">
    <location>
        <begin position="528"/>
        <end position="549"/>
    </location>
</feature>
<evidence type="ECO:0000256" key="2">
    <source>
        <dbReference type="ARBA" id="ARBA00022448"/>
    </source>
</evidence>
<feature type="transmembrane region" description="Helical" evidence="6">
    <location>
        <begin position="82"/>
        <end position="104"/>
    </location>
</feature>
<dbReference type="Proteomes" id="UP001596990">
    <property type="component" value="Unassembled WGS sequence"/>
</dbReference>
<dbReference type="PANTHER" id="PTHR43839:SF3">
    <property type="entry name" value="OLIGOPEPTIDE ABC TRANSPORTER, PERMEASE PROTEIN"/>
    <property type="match status" value="1"/>
</dbReference>
<feature type="transmembrane region" description="Helical" evidence="6">
    <location>
        <begin position="430"/>
        <end position="448"/>
    </location>
</feature>
<feature type="transmembrane region" description="Helical" evidence="6">
    <location>
        <begin position="216"/>
        <end position="234"/>
    </location>
</feature>
<feature type="transmembrane region" description="Helical" evidence="6">
    <location>
        <begin position="159"/>
        <end position="181"/>
    </location>
</feature>
<comment type="subcellular location">
    <subcellularLocation>
        <location evidence="6">Cell membrane</location>
        <topology evidence="6">Multi-pass membrane protein</topology>
    </subcellularLocation>
    <subcellularLocation>
        <location evidence="1">Membrane</location>
        <topology evidence="1">Multi-pass membrane protein</topology>
    </subcellularLocation>
</comment>
<organism evidence="8 9">
    <name type="scientific">Thalassobacillus hwangdonensis</name>
    <dbReference type="NCBI Taxonomy" id="546108"/>
    <lineage>
        <taxon>Bacteria</taxon>
        <taxon>Bacillati</taxon>
        <taxon>Bacillota</taxon>
        <taxon>Bacilli</taxon>
        <taxon>Bacillales</taxon>
        <taxon>Bacillaceae</taxon>
        <taxon>Thalassobacillus</taxon>
    </lineage>
</organism>
<feature type="transmembrane region" description="Helical" evidence="6">
    <location>
        <begin position="254"/>
        <end position="274"/>
    </location>
</feature>
<evidence type="ECO:0000256" key="3">
    <source>
        <dbReference type="ARBA" id="ARBA00022692"/>
    </source>
</evidence>
<feature type="transmembrane region" description="Helical" evidence="6">
    <location>
        <begin position="116"/>
        <end position="139"/>
    </location>
</feature>
<dbReference type="InterPro" id="IPR035906">
    <property type="entry name" value="MetI-like_sf"/>
</dbReference>
<dbReference type="PANTHER" id="PTHR43839">
    <property type="entry name" value="OPPC IN A BINDING PROTEIN-DEPENDENT TRANSPORT SYSTEM"/>
    <property type="match status" value="1"/>
</dbReference>
<accession>A0ABW3L169</accession>
<name>A0ABW3L169_9BACI</name>
<keyword evidence="2 6" id="KW-0813">Transport</keyword>
<dbReference type="Gene3D" id="1.10.3720.10">
    <property type="entry name" value="MetI-like"/>
    <property type="match status" value="2"/>
</dbReference>
<keyword evidence="5 6" id="KW-0472">Membrane</keyword>
<keyword evidence="3 6" id="KW-0812">Transmembrane</keyword>
<keyword evidence="9" id="KW-1185">Reference proteome</keyword>
<evidence type="ECO:0000313" key="9">
    <source>
        <dbReference type="Proteomes" id="UP001596990"/>
    </source>
</evidence>
<evidence type="ECO:0000259" key="7">
    <source>
        <dbReference type="PROSITE" id="PS50928"/>
    </source>
</evidence>
<evidence type="ECO:0000256" key="6">
    <source>
        <dbReference type="RuleBase" id="RU363032"/>
    </source>
</evidence>
<dbReference type="EMBL" id="JBHTKL010000005">
    <property type="protein sequence ID" value="MFD1019532.1"/>
    <property type="molecule type" value="Genomic_DNA"/>
</dbReference>
<evidence type="ECO:0000256" key="1">
    <source>
        <dbReference type="ARBA" id="ARBA00004141"/>
    </source>
</evidence>
<feature type="transmembrane region" description="Helical" evidence="6">
    <location>
        <begin position="9"/>
        <end position="29"/>
    </location>
</feature>
<feature type="transmembrane region" description="Helical" evidence="6">
    <location>
        <begin position="591"/>
        <end position="612"/>
    </location>
</feature>
<sequence>MKNSIVRGVFYYLLGVVGILAISVAPYSLAERGVYNPFGYTVEFFKFVFNFFKPNSWSVHYTYESTPIFEIVWDPFVYSMQIFTSTLALGFGAAFILALIANFLPKFVLGFIKKLLNLFEAVPDLLIAFALQLLVVYIFKSSGVKIFEIVALDDKKIYLAPIITLAILPFISLFKILLLAIEEELLKDYVDFAKSKGLAYKGVLFFHILKNLLPSAFYHSKIILWASLSSLFIIERIYNMNGITQLIIEDFRPMVVAVSLLMIYTPFFFVFYVVDRWITEDERVGIPIVKKEKKDWRKWKVWPFLRQSFKVLVDHLKNVKFAAGFLFIFGVIVYSFLHSKFAETQVRQVRLHHNEDGSFAGAPPFPPGEGPFLFGSDMLGYSLFDQIVVGAKYTLLAALAIALLRILTGMFFGIFYAFRVQSDKQKWLEKIVDAMHFLPLSIIAYLLLKPILVQPTRPPFEWSTTLSERIFLEIVILTILVIPLTTVLVGNEIKQIKKQEFISSAKVLGGGNRHLLFRHILPHLGPRLAILFSQQFIQVLIIFVHLGFFDIFFGGTEKKVDGFMQDPPSSITYEWSGLIGATTDAIATGRYWMVLTVLVVFMLCIIAMQLIIQGIKEVQQVKVGVVYKKIKPAKEKKIIERSEAPATEEFTFVDSSKRHTS</sequence>
<feature type="transmembrane region" description="Helical" evidence="6">
    <location>
        <begin position="393"/>
        <end position="418"/>
    </location>
</feature>
<comment type="similarity">
    <text evidence="6">Belongs to the binding-protein-dependent transport system permease family.</text>
</comment>
<dbReference type="PROSITE" id="PS50928">
    <property type="entry name" value="ABC_TM1"/>
    <property type="match status" value="2"/>
</dbReference>
<evidence type="ECO:0000256" key="5">
    <source>
        <dbReference type="ARBA" id="ARBA00023136"/>
    </source>
</evidence>
<feature type="transmembrane region" description="Helical" evidence="6">
    <location>
        <begin position="319"/>
        <end position="337"/>
    </location>
</feature>
<comment type="caution">
    <text evidence="8">The sequence shown here is derived from an EMBL/GenBank/DDBJ whole genome shotgun (WGS) entry which is preliminary data.</text>
</comment>
<evidence type="ECO:0000256" key="4">
    <source>
        <dbReference type="ARBA" id="ARBA00022989"/>
    </source>
</evidence>
<feature type="transmembrane region" description="Helical" evidence="6">
    <location>
        <begin position="470"/>
        <end position="489"/>
    </location>
</feature>